<comment type="caution">
    <text evidence="2">The sequence shown here is derived from an EMBL/GenBank/DDBJ whole genome shotgun (WGS) entry which is preliminary data.</text>
</comment>
<evidence type="ECO:0000313" key="2">
    <source>
        <dbReference type="EMBL" id="MFB9469273.1"/>
    </source>
</evidence>
<dbReference type="Proteomes" id="UP001589568">
    <property type="component" value="Unassembled WGS sequence"/>
</dbReference>
<reference evidence="2 3" key="1">
    <citation type="submission" date="2024-09" db="EMBL/GenBank/DDBJ databases">
        <authorList>
            <person name="Sun Q."/>
            <person name="Mori K."/>
        </authorList>
    </citation>
    <scope>NUCLEOTIDE SEQUENCE [LARGE SCALE GENOMIC DNA]</scope>
    <source>
        <strain evidence="2 3">JCM 3324</strain>
    </source>
</reference>
<keyword evidence="1" id="KW-0472">Membrane</keyword>
<organism evidence="2 3">
    <name type="scientific">Nonomuraea salmonea</name>
    <dbReference type="NCBI Taxonomy" id="46181"/>
    <lineage>
        <taxon>Bacteria</taxon>
        <taxon>Bacillati</taxon>
        <taxon>Actinomycetota</taxon>
        <taxon>Actinomycetes</taxon>
        <taxon>Streptosporangiales</taxon>
        <taxon>Streptosporangiaceae</taxon>
        <taxon>Nonomuraea</taxon>
    </lineage>
</organism>
<evidence type="ECO:0000256" key="1">
    <source>
        <dbReference type="SAM" id="Phobius"/>
    </source>
</evidence>
<feature type="transmembrane region" description="Helical" evidence="1">
    <location>
        <begin position="35"/>
        <end position="55"/>
    </location>
</feature>
<accession>A0ABV5NG47</accession>
<sequence>MRARTQGSADVLVSVAGATGGMASGLVVAVAGYPFLAICGGILALAVVPATVAAARGR</sequence>
<evidence type="ECO:0008006" key="4">
    <source>
        <dbReference type="Google" id="ProtNLM"/>
    </source>
</evidence>
<gene>
    <name evidence="2" type="ORF">ACFFR3_07130</name>
</gene>
<keyword evidence="1" id="KW-1133">Transmembrane helix</keyword>
<name>A0ABV5NG47_9ACTN</name>
<protein>
    <recommendedName>
        <fullName evidence="4">MFS transporter</fullName>
    </recommendedName>
</protein>
<dbReference type="EMBL" id="JBHMCF010000007">
    <property type="protein sequence ID" value="MFB9469273.1"/>
    <property type="molecule type" value="Genomic_DNA"/>
</dbReference>
<proteinExistence type="predicted"/>
<keyword evidence="3" id="KW-1185">Reference proteome</keyword>
<evidence type="ECO:0000313" key="3">
    <source>
        <dbReference type="Proteomes" id="UP001589568"/>
    </source>
</evidence>
<feature type="transmembrane region" description="Helical" evidence="1">
    <location>
        <begin position="12"/>
        <end position="29"/>
    </location>
</feature>
<keyword evidence="1" id="KW-0812">Transmembrane</keyword>
<dbReference type="RefSeq" id="WP_345405431.1">
    <property type="nucleotide sequence ID" value="NZ_BAAAXS010000001.1"/>
</dbReference>